<feature type="compositionally biased region" description="Basic and acidic residues" evidence="1">
    <location>
        <begin position="102"/>
        <end position="117"/>
    </location>
</feature>
<proteinExistence type="predicted"/>
<dbReference type="Proteomes" id="UP000193335">
    <property type="component" value="Unassembled WGS sequence"/>
</dbReference>
<feature type="region of interest" description="Disordered" evidence="1">
    <location>
        <begin position="80"/>
        <end position="117"/>
    </location>
</feature>
<protein>
    <submittedName>
        <fullName evidence="2">Uncharacterized protein</fullName>
    </submittedName>
</protein>
<accession>A0A1Y2JXX5</accession>
<name>A0A1Y2JXX5_BRAJP</name>
<dbReference type="EMBL" id="NAFL01000143">
    <property type="protein sequence ID" value="OSJ37066.1"/>
    <property type="molecule type" value="Genomic_DNA"/>
</dbReference>
<organism evidence="2 3">
    <name type="scientific">Bradyrhizobium japonicum</name>
    <dbReference type="NCBI Taxonomy" id="375"/>
    <lineage>
        <taxon>Bacteria</taxon>
        <taxon>Pseudomonadati</taxon>
        <taxon>Pseudomonadota</taxon>
        <taxon>Alphaproteobacteria</taxon>
        <taxon>Hyphomicrobiales</taxon>
        <taxon>Nitrobacteraceae</taxon>
        <taxon>Bradyrhizobium</taxon>
    </lineage>
</organism>
<evidence type="ECO:0000256" key="1">
    <source>
        <dbReference type="SAM" id="MobiDB-lite"/>
    </source>
</evidence>
<evidence type="ECO:0000313" key="2">
    <source>
        <dbReference type="EMBL" id="OSJ37066.1"/>
    </source>
</evidence>
<comment type="caution">
    <text evidence="2">The sequence shown here is derived from an EMBL/GenBank/DDBJ whole genome shotgun (WGS) entry which is preliminary data.</text>
</comment>
<reference evidence="2 3" key="1">
    <citation type="submission" date="2017-03" db="EMBL/GenBank/DDBJ databases">
        <title>Whole genome sequences of fourteen strains of Bradyrhizobium canariense and one strain of Bradyrhizobium japonicum isolated from Lupinus (Papilionoideae: Genisteae) species in Algeria.</title>
        <authorList>
            <person name="Crovadore J."/>
            <person name="Chekireb D."/>
            <person name="Brachmann A."/>
            <person name="Chablais R."/>
            <person name="Cochard B."/>
            <person name="Lefort F."/>
        </authorList>
    </citation>
    <scope>NUCLEOTIDE SEQUENCE [LARGE SCALE GENOMIC DNA]</scope>
    <source>
        <strain evidence="2 3">UBMA197</strain>
    </source>
</reference>
<sequence>MHIVDRWFDSQFVERFGADEAAAVAPIRHGGACADRPPHHGTAQARPTNVISSVFARPAGTHQRWRRSAFCFVTRAQVAGRQVPPGQHPAARRLLRQPPPLEGRRRGPREPPRRGRF</sequence>
<gene>
    <name evidence="2" type="ORF">BSZ19_01075</name>
</gene>
<evidence type="ECO:0000313" key="3">
    <source>
        <dbReference type="Proteomes" id="UP000193335"/>
    </source>
</evidence>
<dbReference type="AlphaFoldDB" id="A0A1Y2JXX5"/>